<dbReference type="GO" id="GO:0001975">
    <property type="term" value="P:response to amphetamine"/>
    <property type="evidence" value="ECO:0007669"/>
    <property type="project" value="Ensembl"/>
</dbReference>
<comment type="subcellular location">
    <subcellularLocation>
        <location evidence="2">Cytoplasm</location>
    </subcellularLocation>
</comment>
<keyword evidence="5" id="KW-0963">Cytoplasm</keyword>
<gene>
    <name evidence="11" type="primary">PPP1R1B</name>
</gene>
<reference evidence="11" key="2">
    <citation type="submission" date="2025-09" db="UniProtKB">
        <authorList>
            <consortium name="Ensembl"/>
        </authorList>
    </citation>
    <scope>IDENTIFICATION</scope>
</reference>
<evidence type="ECO:0000256" key="3">
    <source>
        <dbReference type="ARBA" id="ARBA00007775"/>
    </source>
</evidence>
<dbReference type="GeneTree" id="ENSGT00730000111283"/>
<dbReference type="GO" id="GO:0007621">
    <property type="term" value="P:negative regulation of female receptivity"/>
    <property type="evidence" value="ECO:0007669"/>
    <property type="project" value="Ensembl"/>
</dbReference>
<proteinExistence type="inferred from homology"/>
<evidence type="ECO:0000256" key="4">
    <source>
        <dbReference type="ARBA" id="ARBA00020090"/>
    </source>
</evidence>
<keyword evidence="12" id="KW-1185">Reference proteome</keyword>
<evidence type="ECO:0000256" key="2">
    <source>
        <dbReference type="ARBA" id="ARBA00004496"/>
    </source>
</evidence>
<feature type="region of interest" description="Disordered" evidence="10">
    <location>
        <begin position="43"/>
        <end position="64"/>
    </location>
</feature>
<comment type="similarity">
    <text evidence="3">Belongs to the protein phosphatase inhibitor 1 family.</text>
</comment>
<evidence type="ECO:0000256" key="6">
    <source>
        <dbReference type="ARBA" id="ARBA00022553"/>
    </source>
</evidence>
<dbReference type="AlphaFoldDB" id="A0A674IZV2"/>
<sequence length="181" mass="19028">MDPKDRKKIQFSVPAPPSQLDPRAVDMIRRRRPTPAMLFQMSEHSSPGESALGGGHGLHPSRGGHGAATIRALVGLSGGEERIGESQVTAGVGAPCCRPAALACALIVFFFFPPLSRPLPPAEEDYSPYQVSDGALRGSGEDGLGEWRCSETTSPGSDLYRQPQREGGGSGNTDATKTPSS</sequence>
<comment type="function">
    <text evidence="1">Inhibitor of protein-phosphatase 1.</text>
</comment>
<accession>A0A674IZV2</accession>
<dbReference type="InParanoid" id="A0A674IZV2"/>
<dbReference type="GO" id="GO:0048148">
    <property type="term" value="P:behavioral response to cocaine"/>
    <property type="evidence" value="ECO:0007669"/>
    <property type="project" value="Ensembl"/>
</dbReference>
<keyword evidence="7" id="KW-0650">Protein phosphatase inhibitor</keyword>
<dbReference type="InterPro" id="IPR008466">
    <property type="entry name" value="PPP1R1A/B/C"/>
</dbReference>
<evidence type="ECO:0000313" key="12">
    <source>
        <dbReference type="Proteomes" id="UP000472274"/>
    </source>
</evidence>
<feature type="region of interest" description="Disordered" evidence="10">
    <location>
        <begin position="126"/>
        <end position="181"/>
    </location>
</feature>
<evidence type="ECO:0000256" key="8">
    <source>
        <dbReference type="ARBA" id="ARBA00029874"/>
    </source>
</evidence>
<feature type="region of interest" description="Disordered" evidence="10">
    <location>
        <begin position="1"/>
        <end position="21"/>
    </location>
</feature>
<name>A0A674IZV2_9SAUR</name>
<organism evidence="11 12">
    <name type="scientific">Terrapene triunguis</name>
    <name type="common">Three-toed box turtle</name>
    <dbReference type="NCBI Taxonomy" id="2587831"/>
    <lineage>
        <taxon>Eukaryota</taxon>
        <taxon>Metazoa</taxon>
        <taxon>Chordata</taxon>
        <taxon>Craniata</taxon>
        <taxon>Vertebrata</taxon>
        <taxon>Euteleostomi</taxon>
        <taxon>Archelosauria</taxon>
        <taxon>Testudinata</taxon>
        <taxon>Testudines</taxon>
        <taxon>Cryptodira</taxon>
        <taxon>Durocryptodira</taxon>
        <taxon>Testudinoidea</taxon>
        <taxon>Emydidae</taxon>
        <taxon>Terrapene</taxon>
    </lineage>
</organism>
<dbReference type="PANTHER" id="PTHR15417:SF2">
    <property type="entry name" value="PROTEIN PHOSPHATASE 1 REGULATORY SUBUNIT 1B"/>
    <property type="match status" value="1"/>
</dbReference>
<dbReference type="GO" id="GO:0004864">
    <property type="term" value="F:protein phosphatase inhibitor activity"/>
    <property type="evidence" value="ECO:0007669"/>
    <property type="project" value="UniProtKB-KW"/>
</dbReference>
<evidence type="ECO:0000256" key="1">
    <source>
        <dbReference type="ARBA" id="ARBA00002900"/>
    </source>
</evidence>
<evidence type="ECO:0000313" key="11">
    <source>
        <dbReference type="Ensembl" id="ENSTMTP00000012839.1"/>
    </source>
</evidence>
<dbReference type="GO" id="GO:0043278">
    <property type="term" value="P:response to morphine"/>
    <property type="evidence" value="ECO:0007669"/>
    <property type="project" value="Ensembl"/>
</dbReference>
<reference evidence="11" key="1">
    <citation type="submission" date="2025-08" db="UniProtKB">
        <authorList>
            <consortium name="Ensembl"/>
        </authorList>
    </citation>
    <scope>IDENTIFICATION</scope>
</reference>
<dbReference type="Ensembl" id="ENSTMTT00000013282.1">
    <property type="protein sequence ID" value="ENSTMTP00000012839.1"/>
    <property type="gene ID" value="ENSTMTG00000009294.1"/>
</dbReference>
<dbReference type="GO" id="GO:0035556">
    <property type="term" value="P:intracellular signal transduction"/>
    <property type="evidence" value="ECO:0007669"/>
    <property type="project" value="TreeGrafter"/>
</dbReference>
<dbReference type="GO" id="GO:0005737">
    <property type="term" value="C:cytoplasm"/>
    <property type="evidence" value="ECO:0007669"/>
    <property type="project" value="UniProtKB-SubCell"/>
</dbReference>
<feature type="compositionally biased region" description="Polar residues" evidence="10">
    <location>
        <begin position="172"/>
        <end position="181"/>
    </location>
</feature>
<dbReference type="GO" id="GO:0071314">
    <property type="term" value="P:cellular response to cocaine"/>
    <property type="evidence" value="ECO:0007669"/>
    <property type="project" value="Ensembl"/>
</dbReference>
<evidence type="ECO:0000256" key="9">
    <source>
        <dbReference type="ARBA" id="ARBA00030254"/>
    </source>
</evidence>
<dbReference type="PANTHER" id="PTHR15417">
    <property type="entry name" value="PROTEIN PHOSPHATASE INHIBITOR AND DOPAMINE- AND CAMP-REGULATED NEURONAL PHOSPHOPROTEIN"/>
    <property type="match status" value="1"/>
</dbReference>
<dbReference type="Proteomes" id="UP000472274">
    <property type="component" value="Unplaced"/>
</dbReference>
<dbReference type="GO" id="GO:0007626">
    <property type="term" value="P:locomotory behavior"/>
    <property type="evidence" value="ECO:0007669"/>
    <property type="project" value="Ensembl"/>
</dbReference>
<dbReference type="GO" id="GO:0043025">
    <property type="term" value="C:neuronal cell body"/>
    <property type="evidence" value="ECO:0007669"/>
    <property type="project" value="Ensembl"/>
</dbReference>
<keyword evidence="6" id="KW-0597">Phosphoprotein</keyword>
<evidence type="ECO:0000256" key="10">
    <source>
        <dbReference type="SAM" id="MobiDB-lite"/>
    </source>
</evidence>
<dbReference type="GO" id="GO:0006351">
    <property type="term" value="P:DNA-templated transcription"/>
    <property type="evidence" value="ECO:0007669"/>
    <property type="project" value="Ensembl"/>
</dbReference>
<protein>
    <recommendedName>
        <fullName evidence="4">Protein phosphatase 1 regulatory subunit 1B</fullName>
    </recommendedName>
    <alternativeName>
        <fullName evidence="8">DARPP-32</fullName>
    </alternativeName>
    <alternativeName>
        <fullName evidence="9">Dopamine- and cAMP-regulated neuronal phosphoprotein</fullName>
    </alternativeName>
</protein>
<evidence type="ECO:0000256" key="7">
    <source>
        <dbReference type="ARBA" id="ARBA00023272"/>
    </source>
</evidence>
<evidence type="ECO:0000256" key="5">
    <source>
        <dbReference type="ARBA" id="ARBA00022490"/>
    </source>
</evidence>
<dbReference type="GO" id="GO:0005634">
    <property type="term" value="C:nucleus"/>
    <property type="evidence" value="ECO:0007669"/>
    <property type="project" value="Ensembl"/>
</dbReference>
<dbReference type="GO" id="GO:0008542">
    <property type="term" value="P:visual learning"/>
    <property type="evidence" value="ECO:0007669"/>
    <property type="project" value="Ensembl"/>
</dbReference>
<dbReference type="Pfam" id="PF05395">
    <property type="entry name" value="DARPP-32"/>
    <property type="match status" value="1"/>
</dbReference>